<proteinExistence type="predicted"/>
<dbReference type="PANTHER" id="PTHR46890:SF49">
    <property type="entry name" value="RNA-DIRECTED DNA POLYMERASE"/>
    <property type="match status" value="1"/>
</dbReference>
<evidence type="ECO:0000313" key="1">
    <source>
        <dbReference type="EMBL" id="RVW23363.1"/>
    </source>
</evidence>
<dbReference type="Proteomes" id="UP000288805">
    <property type="component" value="Unassembled WGS sequence"/>
</dbReference>
<organism evidence="1 2">
    <name type="scientific">Vitis vinifera</name>
    <name type="common">Grape</name>
    <dbReference type="NCBI Taxonomy" id="29760"/>
    <lineage>
        <taxon>Eukaryota</taxon>
        <taxon>Viridiplantae</taxon>
        <taxon>Streptophyta</taxon>
        <taxon>Embryophyta</taxon>
        <taxon>Tracheophyta</taxon>
        <taxon>Spermatophyta</taxon>
        <taxon>Magnoliopsida</taxon>
        <taxon>eudicotyledons</taxon>
        <taxon>Gunneridae</taxon>
        <taxon>Pentapetalae</taxon>
        <taxon>rosids</taxon>
        <taxon>Vitales</taxon>
        <taxon>Vitaceae</taxon>
        <taxon>Viteae</taxon>
        <taxon>Vitis</taxon>
    </lineage>
</organism>
<dbReference type="AlphaFoldDB" id="A0A438CJH4"/>
<evidence type="ECO:0008006" key="3">
    <source>
        <dbReference type="Google" id="ProtNLM"/>
    </source>
</evidence>
<sequence length="224" mass="25848">MRKLQFVKSKLKEWNKKSFMVLKERKKSILTDIASINAIEQGGNMSPELSVKRALRKGEWKELLLRKEVHWRQKARVMWVKEGDCNSKFFHRVANDSRNRMYIKILENGGALLDNNDRLDWSPISAGSASWLELPITEKEICKAIFQLDRDKAPRPNGFTIAMFQECCNVIKEDLARVIAKVLSRLLRGVLHETIHATQGAFVQGRQILDPMLIANEIVDEKYA</sequence>
<protein>
    <recommendedName>
        <fullName evidence="3">Reverse transcriptase domain-containing protein</fullName>
    </recommendedName>
</protein>
<evidence type="ECO:0000313" key="2">
    <source>
        <dbReference type="Proteomes" id="UP000288805"/>
    </source>
</evidence>
<dbReference type="InterPro" id="IPR052343">
    <property type="entry name" value="Retrotransposon-Effector_Assoc"/>
</dbReference>
<dbReference type="EMBL" id="QGNW01002198">
    <property type="protein sequence ID" value="RVW23363.1"/>
    <property type="molecule type" value="Genomic_DNA"/>
</dbReference>
<gene>
    <name evidence="1" type="ORF">CK203_100781</name>
</gene>
<name>A0A438CJH4_VITVI</name>
<dbReference type="PANTHER" id="PTHR46890">
    <property type="entry name" value="NON-LTR RETROLELEMENT REVERSE TRANSCRIPTASE-LIKE PROTEIN-RELATED"/>
    <property type="match status" value="1"/>
</dbReference>
<accession>A0A438CJH4</accession>
<comment type="caution">
    <text evidence="1">The sequence shown here is derived from an EMBL/GenBank/DDBJ whole genome shotgun (WGS) entry which is preliminary data.</text>
</comment>
<reference evidence="1 2" key="1">
    <citation type="journal article" date="2018" name="PLoS Genet.">
        <title>Population sequencing reveals clonal diversity and ancestral inbreeding in the grapevine cultivar Chardonnay.</title>
        <authorList>
            <person name="Roach M.J."/>
            <person name="Johnson D.L."/>
            <person name="Bohlmann J."/>
            <person name="van Vuuren H.J."/>
            <person name="Jones S.J."/>
            <person name="Pretorius I.S."/>
            <person name="Schmidt S.A."/>
            <person name="Borneman A.R."/>
        </authorList>
    </citation>
    <scope>NUCLEOTIDE SEQUENCE [LARGE SCALE GENOMIC DNA]</scope>
    <source>
        <strain evidence="2">cv. Chardonnay</strain>
        <tissue evidence="1">Leaf</tissue>
    </source>
</reference>